<dbReference type="PANTHER" id="PTHR46832">
    <property type="entry name" value="5'-METHYLTHIOADENOSINE/S-ADENOSYLHOMOCYSTEINE NUCLEOSIDASE"/>
    <property type="match status" value="1"/>
</dbReference>
<dbReference type="Pfam" id="PF01048">
    <property type="entry name" value="PNP_UDP_1"/>
    <property type="match status" value="1"/>
</dbReference>
<reference evidence="3 5" key="2">
    <citation type="submission" date="2023-07" db="EMBL/GenBank/DDBJ databases">
        <title>Sequencing the genomes of 1000 actinobacteria strains.</title>
        <authorList>
            <person name="Klenk H.-P."/>
        </authorList>
    </citation>
    <scope>NUCLEOTIDE SEQUENCE [LARGE SCALE GENOMIC DNA]</scope>
    <source>
        <strain evidence="3 5">DSM 44724</strain>
    </source>
</reference>
<dbReference type="AlphaFoldDB" id="A0A9X3PPN2"/>
<reference evidence="2" key="1">
    <citation type="submission" date="2022-12" db="EMBL/GenBank/DDBJ databases">
        <title>Gycomyces niveus sp.nov., a novel actinomycete isolated from soil in Shouguang.</title>
        <authorList>
            <person name="Yang X."/>
        </authorList>
    </citation>
    <scope>NUCLEOTIDE SEQUENCE</scope>
    <source>
        <strain evidence="2">DSM 44724</strain>
    </source>
</reference>
<dbReference type="SUPFAM" id="SSF53167">
    <property type="entry name" value="Purine and uridine phosphorylases"/>
    <property type="match status" value="1"/>
</dbReference>
<evidence type="ECO:0000313" key="3">
    <source>
        <dbReference type="EMBL" id="MDR7337393.1"/>
    </source>
</evidence>
<gene>
    <name evidence="3" type="ORF">J2S69_001112</name>
    <name evidence="2" type="ORF">O2L01_22405</name>
</gene>
<dbReference type="GO" id="GO:0019284">
    <property type="term" value="P:L-methionine salvage from S-adenosylmethionine"/>
    <property type="evidence" value="ECO:0007669"/>
    <property type="project" value="TreeGrafter"/>
</dbReference>
<dbReference type="GO" id="GO:0005829">
    <property type="term" value="C:cytosol"/>
    <property type="evidence" value="ECO:0007669"/>
    <property type="project" value="TreeGrafter"/>
</dbReference>
<dbReference type="PANTHER" id="PTHR46832:SF1">
    <property type="entry name" value="5'-METHYLTHIOADENOSINE_S-ADENOSYLHOMOCYSTEINE NUCLEOSIDASE"/>
    <property type="match status" value="1"/>
</dbReference>
<dbReference type="GO" id="GO:0008782">
    <property type="term" value="F:adenosylhomocysteine nucleosidase activity"/>
    <property type="evidence" value="ECO:0007669"/>
    <property type="project" value="TreeGrafter"/>
</dbReference>
<dbReference type="Proteomes" id="UP001145799">
    <property type="component" value="Unassembled WGS sequence"/>
</dbReference>
<dbReference type="GO" id="GO:0009116">
    <property type="term" value="P:nucleoside metabolic process"/>
    <property type="evidence" value="ECO:0007669"/>
    <property type="project" value="InterPro"/>
</dbReference>
<proteinExistence type="predicted"/>
<name>A0A9X3PPN2_9ACTN</name>
<dbReference type="InterPro" id="IPR000845">
    <property type="entry name" value="Nucleoside_phosphorylase_d"/>
</dbReference>
<feature type="domain" description="Nucleoside phosphorylase" evidence="1">
    <location>
        <begin position="27"/>
        <end position="242"/>
    </location>
</feature>
<dbReference type="EMBL" id="JAPZVQ010000019">
    <property type="protein sequence ID" value="MDA1387761.1"/>
    <property type="molecule type" value="Genomic_DNA"/>
</dbReference>
<keyword evidence="5" id="KW-1185">Reference proteome</keyword>
<evidence type="ECO:0000313" key="2">
    <source>
        <dbReference type="EMBL" id="MDA1387761.1"/>
    </source>
</evidence>
<evidence type="ECO:0000259" key="1">
    <source>
        <dbReference type="Pfam" id="PF01048"/>
    </source>
</evidence>
<protein>
    <submittedName>
        <fullName evidence="3">Nucleoside phosphorylase</fullName>
    </submittedName>
</protein>
<dbReference type="Proteomes" id="UP001183604">
    <property type="component" value="Unassembled WGS sequence"/>
</dbReference>
<evidence type="ECO:0000313" key="5">
    <source>
        <dbReference type="Proteomes" id="UP001183604"/>
    </source>
</evidence>
<sequence length="292" mass="30970">MTDQPTAVLCTPIDIERRAVLDLLPKHEFTDHEIGGTVYRETEYEGPQGVWRLVLAMAGRGNERAAASVEHAIATWRPQILVLCGIAGGLRDARVGDVVAATKVYGYESGQDTDAGLLPRPESLSTSFPLHQRAQLIAEDRSWADGLEGAPRVFHRPIASGSKVITGNASASAAHIARHSGDAQAVDTESYGAMAAAERRPAVEAFVVRGISDLLGDKTKEADKRRQPIAARNAAAFALTLIGRSKPKQADIRPLSGGVSKTYIGALGNGATANIAAMGDNAHGHITIDNRK</sequence>
<dbReference type="RefSeq" id="WP_270124255.1">
    <property type="nucleotide sequence ID" value="NZ_BAAAOM010000002.1"/>
</dbReference>
<dbReference type="InterPro" id="IPR035994">
    <property type="entry name" value="Nucleoside_phosphorylase_sf"/>
</dbReference>
<dbReference type="EMBL" id="JAVDYD010000001">
    <property type="protein sequence ID" value="MDR7337393.1"/>
    <property type="molecule type" value="Genomic_DNA"/>
</dbReference>
<dbReference type="Gene3D" id="3.40.50.1580">
    <property type="entry name" value="Nucleoside phosphorylase domain"/>
    <property type="match status" value="1"/>
</dbReference>
<comment type="caution">
    <text evidence="2">The sequence shown here is derived from an EMBL/GenBank/DDBJ whole genome shotgun (WGS) entry which is preliminary data.</text>
</comment>
<organism evidence="2 4">
    <name type="scientific">Glycomyces lechevalierae</name>
    <dbReference type="NCBI Taxonomy" id="256034"/>
    <lineage>
        <taxon>Bacteria</taxon>
        <taxon>Bacillati</taxon>
        <taxon>Actinomycetota</taxon>
        <taxon>Actinomycetes</taxon>
        <taxon>Glycomycetales</taxon>
        <taxon>Glycomycetaceae</taxon>
        <taxon>Glycomyces</taxon>
    </lineage>
</organism>
<evidence type="ECO:0000313" key="4">
    <source>
        <dbReference type="Proteomes" id="UP001145799"/>
    </source>
</evidence>
<dbReference type="GO" id="GO:0008930">
    <property type="term" value="F:methylthioadenosine nucleosidase activity"/>
    <property type="evidence" value="ECO:0007669"/>
    <property type="project" value="TreeGrafter"/>
</dbReference>
<accession>A0A9X3PPN2</accession>